<evidence type="ECO:0000256" key="1">
    <source>
        <dbReference type="SAM" id="Phobius"/>
    </source>
</evidence>
<reference evidence="2" key="1">
    <citation type="journal article" date="2023" name="Insect Mol. Biol.">
        <title>Genome sequencing provides insights into the evolution of gene families encoding plant cell wall-degrading enzymes in longhorned beetles.</title>
        <authorList>
            <person name="Shin N.R."/>
            <person name="Okamura Y."/>
            <person name="Kirsch R."/>
            <person name="Pauchet Y."/>
        </authorList>
    </citation>
    <scope>NUCLEOTIDE SEQUENCE</scope>
    <source>
        <strain evidence="2">RBIC_L_NR</strain>
    </source>
</reference>
<keyword evidence="1" id="KW-1133">Transmembrane helix</keyword>
<dbReference type="EMBL" id="JANEYF010004530">
    <property type="protein sequence ID" value="KAJ8930874.1"/>
    <property type="molecule type" value="Genomic_DNA"/>
</dbReference>
<comment type="caution">
    <text evidence="2">The sequence shown here is derived from an EMBL/GenBank/DDBJ whole genome shotgun (WGS) entry which is preliminary data.</text>
</comment>
<evidence type="ECO:0000313" key="2">
    <source>
        <dbReference type="EMBL" id="KAJ8930874.1"/>
    </source>
</evidence>
<protein>
    <submittedName>
        <fullName evidence="2">Uncharacterized protein</fullName>
    </submittedName>
</protein>
<keyword evidence="1" id="KW-0472">Membrane</keyword>
<feature type="transmembrane region" description="Helical" evidence="1">
    <location>
        <begin position="35"/>
        <end position="55"/>
    </location>
</feature>
<sequence>MQLDHLSQAFDCCIRVHPCKECTHKYKRNSMRCRLCMVMFTAFTVLHLIYLGVLMDPSTNEVGIFEKWNNLNFVSFWIMLVNTLIIL</sequence>
<evidence type="ECO:0000313" key="3">
    <source>
        <dbReference type="Proteomes" id="UP001162156"/>
    </source>
</evidence>
<dbReference type="AlphaFoldDB" id="A0AAV8WWN5"/>
<dbReference type="Proteomes" id="UP001162156">
    <property type="component" value="Unassembled WGS sequence"/>
</dbReference>
<organism evidence="2 3">
    <name type="scientific">Rhamnusium bicolor</name>
    <dbReference type="NCBI Taxonomy" id="1586634"/>
    <lineage>
        <taxon>Eukaryota</taxon>
        <taxon>Metazoa</taxon>
        <taxon>Ecdysozoa</taxon>
        <taxon>Arthropoda</taxon>
        <taxon>Hexapoda</taxon>
        <taxon>Insecta</taxon>
        <taxon>Pterygota</taxon>
        <taxon>Neoptera</taxon>
        <taxon>Endopterygota</taxon>
        <taxon>Coleoptera</taxon>
        <taxon>Polyphaga</taxon>
        <taxon>Cucujiformia</taxon>
        <taxon>Chrysomeloidea</taxon>
        <taxon>Cerambycidae</taxon>
        <taxon>Lepturinae</taxon>
        <taxon>Rhagiini</taxon>
        <taxon>Rhamnusium</taxon>
    </lineage>
</organism>
<feature type="transmembrane region" description="Helical" evidence="1">
    <location>
        <begin position="67"/>
        <end position="86"/>
    </location>
</feature>
<proteinExistence type="predicted"/>
<accession>A0AAV8WWN5</accession>
<keyword evidence="1" id="KW-0812">Transmembrane</keyword>
<name>A0AAV8WWN5_9CUCU</name>
<gene>
    <name evidence="2" type="ORF">NQ314_016294</name>
</gene>
<keyword evidence="3" id="KW-1185">Reference proteome</keyword>